<evidence type="ECO:0000313" key="2">
    <source>
        <dbReference type="EMBL" id="PAS94594.1"/>
    </source>
</evidence>
<dbReference type="EMBL" id="NMRN01000006">
    <property type="protein sequence ID" value="PAS94594.1"/>
    <property type="molecule type" value="Genomic_DNA"/>
</dbReference>
<sequence>MRWHIHFYSRKRFGAWPDLPNLTGEDISRIQARFRTGVDVWIIQTCLQLAPALRQMGHKVTAGPEVPAGSLLIAHRDDLGTLFSGLHRCFIVCVRADRAPAPVAHVEILQNGLDLAREHEIFLPSWPQPGLIPRDAAREGQMLRMAYFGRQDSLPHWFSDTEFLEQLVARQISFEIRHKAWHDYHDIDLVLAHRTEAPTMLRQKPGTKLCNAWLAGVPALLSPEPEYQRLREHPDDFIEIESPADVLAAIDMLRVDPRRYAAMRARCAVRAPAFRAEAVAERWLEALTGFVGEQYMHWQACGTRSWFAHAWRLRAQKAASAVFRAQIAEELKRMNAPAPVRLREPAVVSQKH</sequence>
<dbReference type="AlphaFoldDB" id="A0A272EWV5"/>
<protein>
    <recommendedName>
        <fullName evidence="5">Glycosyltransferase</fullName>
    </recommendedName>
</protein>
<evidence type="ECO:0008006" key="5">
    <source>
        <dbReference type="Google" id="ProtNLM"/>
    </source>
</evidence>
<keyword evidence="4" id="KW-1185">Reference proteome</keyword>
<dbReference type="EMBL" id="MDUX01000010">
    <property type="protein sequence ID" value="KAF7600016.1"/>
    <property type="molecule type" value="Genomic_DNA"/>
</dbReference>
<reference evidence="2 3" key="2">
    <citation type="submission" date="2017-07" db="EMBL/GenBank/DDBJ databases">
        <title>Candidatus Dactylopiibacterium carminicum, a nitrogen-fixing symbiont of the cochineal insect Dactylopius coccus and Dactylopius opuntiae (Hemiptera: Coccoidea: Dactylopiidae).</title>
        <authorList>
            <person name="Vera A."/>
        </authorList>
    </citation>
    <scope>NUCLEOTIDE SEQUENCE [LARGE SCALE GENOMIC DNA]</scope>
    <source>
        <strain evidence="2 3">NFDCM</strain>
    </source>
</reference>
<dbReference type="OrthoDB" id="5472311at2"/>
<comment type="caution">
    <text evidence="2">The sequence shown here is derived from an EMBL/GenBank/DDBJ whole genome shotgun (WGS) entry which is preliminary data.</text>
</comment>
<dbReference type="Proteomes" id="UP000216107">
    <property type="component" value="Unassembled WGS sequence"/>
</dbReference>
<evidence type="ECO:0000313" key="3">
    <source>
        <dbReference type="Proteomes" id="UP000216107"/>
    </source>
</evidence>
<dbReference type="Proteomes" id="UP000623509">
    <property type="component" value="Unassembled WGS sequence"/>
</dbReference>
<proteinExistence type="predicted"/>
<evidence type="ECO:0000313" key="4">
    <source>
        <dbReference type="Proteomes" id="UP000623509"/>
    </source>
</evidence>
<name>A0A272EWV5_9RHOO</name>
<gene>
    <name evidence="1" type="ORF">BGI27_04550</name>
    <name evidence="2" type="ORF">CGU29_03445</name>
</gene>
<organism evidence="2 3">
    <name type="scientific">Candidatus Dactylopiibacterium carminicum</name>
    <dbReference type="NCBI Taxonomy" id="857335"/>
    <lineage>
        <taxon>Bacteria</taxon>
        <taxon>Pseudomonadati</taxon>
        <taxon>Pseudomonadota</taxon>
        <taxon>Betaproteobacteria</taxon>
        <taxon>Rhodocyclales</taxon>
        <taxon>Rhodocyclaceae</taxon>
        <taxon>Candidatus Dactylopiibacterium</taxon>
    </lineage>
</organism>
<dbReference type="RefSeq" id="WP_095523729.1">
    <property type="nucleotide sequence ID" value="NZ_MDUX01000010.1"/>
</dbReference>
<reference evidence="1 4" key="1">
    <citation type="submission" date="2016-08" db="EMBL/GenBank/DDBJ databases">
        <title>Candidatus Dactylopiibacterium carminicum genome sequence.</title>
        <authorList>
            <person name="Ramirez-Puebla S.T."/>
            <person name="Ormeno-Orrillo E."/>
            <person name="Vera-Ponce De Leon A."/>
            <person name="Luis L."/>
            <person name="Sanchez-Flores A."/>
            <person name="Monica R."/>
            <person name="Martinez-Romero E."/>
        </authorList>
    </citation>
    <scope>NUCLEOTIDE SEQUENCE [LARGE SCALE GENOMIC DNA]</scope>
    <source>
        <strain evidence="1">END1</strain>
    </source>
</reference>
<evidence type="ECO:0000313" key="1">
    <source>
        <dbReference type="EMBL" id="KAF7600016.1"/>
    </source>
</evidence>
<accession>A0A272EWV5</accession>